<dbReference type="AlphaFoldDB" id="A0A9W8TXV8"/>
<keyword evidence="4" id="KW-1185">Reference proteome</keyword>
<evidence type="ECO:0000313" key="3">
    <source>
        <dbReference type="EMBL" id="KAJ3744870.1"/>
    </source>
</evidence>
<feature type="region of interest" description="Disordered" evidence="1">
    <location>
        <begin position="107"/>
        <end position="160"/>
    </location>
</feature>
<feature type="region of interest" description="Disordered" evidence="1">
    <location>
        <begin position="178"/>
        <end position="282"/>
    </location>
</feature>
<feature type="compositionally biased region" description="Basic and acidic residues" evidence="1">
    <location>
        <begin position="179"/>
        <end position="189"/>
    </location>
</feature>
<reference evidence="3 4" key="1">
    <citation type="journal article" date="2023" name="Proc. Natl. Acad. Sci. U.S.A.">
        <title>A global phylogenomic analysis of the shiitake genus Lentinula.</title>
        <authorList>
            <person name="Sierra-Patev S."/>
            <person name="Min B."/>
            <person name="Naranjo-Ortiz M."/>
            <person name="Looney B."/>
            <person name="Konkel Z."/>
            <person name="Slot J.C."/>
            <person name="Sakamoto Y."/>
            <person name="Steenwyk J.L."/>
            <person name="Rokas A."/>
            <person name="Carro J."/>
            <person name="Camarero S."/>
            <person name="Ferreira P."/>
            <person name="Molpeceres G."/>
            <person name="Ruiz-Duenas F.J."/>
            <person name="Serrano A."/>
            <person name="Henrissat B."/>
            <person name="Drula E."/>
            <person name="Hughes K.W."/>
            <person name="Mata J.L."/>
            <person name="Ishikawa N.K."/>
            <person name="Vargas-Isla R."/>
            <person name="Ushijima S."/>
            <person name="Smith C.A."/>
            <person name="Donoghue J."/>
            <person name="Ahrendt S."/>
            <person name="Andreopoulos W."/>
            <person name="He G."/>
            <person name="LaButti K."/>
            <person name="Lipzen A."/>
            <person name="Ng V."/>
            <person name="Riley R."/>
            <person name="Sandor L."/>
            <person name="Barry K."/>
            <person name="Martinez A.T."/>
            <person name="Xiao Y."/>
            <person name="Gibbons J.G."/>
            <person name="Terashima K."/>
            <person name="Grigoriev I.V."/>
            <person name="Hibbett D."/>
        </authorList>
    </citation>
    <scope>NUCLEOTIDE SEQUENCE [LARGE SCALE GENOMIC DNA]</scope>
    <source>
        <strain evidence="3 4">TFB7810</strain>
    </source>
</reference>
<dbReference type="Pfam" id="PF08914">
    <property type="entry name" value="Myb_Rap1"/>
    <property type="match status" value="1"/>
</dbReference>
<evidence type="ECO:0000256" key="1">
    <source>
        <dbReference type="SAM" id="MobiDB-lite"/>
    </source>
</evidence>
<feature type="compositionally biased region" description="Acidic residues" evidence="1">
    <location>
        <begin position="249"/>
        <end position="264"/>
    </location>
</feature>
<feature type="compositionally biased region" description="Polar residues" evidence="1">
    <location>
        <begin position="230"/>
        <end position="245"/>
    </location>
</feature>
<dbReference type="Proteomes" id="UP001142393">
    <property type="component" value="Unassembled WGS sequence"/>
</dbReference>
<evidence type="ECO:0000259" key="2">
    <source>
        <dbReference type="Pfam" id="PF08914"/>
    </source>
</evidence>
<feature type="region of interest" description="Disordered" evidence="1">
    <location>
        <begin position="1"/>
        <end position="31"/>
    </location>
</feature>
<feature type="compositionally biased region" description="Acidic residues" evidence="1">
    <location>
        <begin position="273"/>
        <end position="282"/>
    </location>
</feature>
<accession>A0A9W8TXV8</accession>
<comment type="caution">
    <text evidence="3">The sequence shown here is derived from an EMBL/GenBank/DDBJ whole genome shotgun (WGS) entry which is preliminary data.</text>
</comment>
<feature type="compositionally biased region" description="Polar residues" evidence="1">
    <location>
        <begin position="108"/>
        <end position="118"/>
    </location>
</feature>
<protein>
    <recommendedName>
        <fullName evidence="2">TERF2-interacting telomeric protein 1 Myb domain-containing protein</fullName>
    </recommendedName>
</protein>
<feature type="domain" description="TERF2-interacting telomeric protein 1 Myb" evidence="2">
    <location>
        <begin position="32"/>
        <end position="90"/>
    </location>
</feature>
<gene>
    <name evidence="3" type="ORF">DFH05DRAFT_1095736</name>
</gene>
<sequence>MSESRALTDLHLQPSRRGHLSGDMRSGGRQAFSTEDDELLVKYLAEFSATEGRKGTRLYKQLTDNATGQWPWCTRHPWQSWQNRYKRDSDDMERKIRVYKRRQAKAAVTSQDNLANTVENREGEKSETNNLQSRKRKDTPPMESRKQVKRPKKDLSPPVANIGFVRVSHLVRRGPAVVKVEDNKGEGSSRDVAQAKRPSITEPPPQPVNVPQTRPLPSNHDIEEEVSVHHPTTPSSDDYSGQLFQEMQLDPEADQDDEQHDDLEVDHLLTDPVEPDSDETNV</sequence>
<dbReference type="CDD" id="cd11655">
    <property type="entry name" value="rap1_myb-like"/>
    <property type="match status" value="1"/>
</dbReference>
<organism evidence="3 4">
    <name type="scientific">Lentinula detonsa</name>
    <dbReference type="NCBI Taxonomy" id="2804962"/>
    <lineage>
        <taxon>Eukaryota</taxon>
        <taxon>Fungi</taxon>
        <taxon>Dikarya</taxon>
        <taxon>Basidiomycota</taxon>
        <taxon>Agaricomycotina</taxon>
        <taxon>Agaricomycetes</taxon>
        <taxon>Agaricomycetidae</taxon>
        <taxon>Agaricales</taxon>
        <taxon>Marasmiineae</taxon>
        <taxon>Omphalotaceae</taxon>
        <taxon>Lentinula</taxon>
    </lineage>
</organism>
<proteinExistence type="predicted"/>
<name>A0A9W8TXV8_9AGAR</name>
<dbReference type="EMBL" id="JANVFU010000006">
    <property type="protein sequence ID" value="KAJ3744870.1"/>
    <property type="molecule type" value="Genomic_DNA"/>
</dbReference>
<dbReference type="InterPro" id="IPR009057">
    <property type="entry name" value="Homeodomain-like_sf"/>
</dbReference>
<dbReference type="SUPFAM" id="SSF46689">
    <property type="entry name" value="Homeodomain-like"/>
    <property type="match status" value="1"/>
</dbReference>
<dbReference type="InterPro" id="IPR015010">
    <property type="entry name" value="TERF2IP_Myb"/>
</dbReference>
<dbReference type="Gene3D" id="1.10.10.60">
    <property type="entry name" value="Homeodomain-like"/>
    <property type="match status" value="1"/>
</dbReference>
<evidence type="ECO:0000313" key="4">
    <source>
        <dbReference type="Proteomes" id="UP001142393"/>
    </source>
</evidence>